<evidence type="ECO:0000256" key="1">
    <source>
        <dbReference type="SAM" id="Coils"/>
    </source>
</evidence>
<protein>
    <submittedName>
        <fullName evidence="2">Uncharacterized protein</fullName>
    </submittedName>
</protein>
<sequence length="291" mass="31063">ASALAAQLADPSVALSKLLGPALMPPGSGGRPKSEEAEALADHLYTPDRYMHAEGAKLAARYRAEEEAAAAEAKALYGDAAAPVARGPKAPLAALADAAKAAEARVKALRAEKEAAAGNAYAEYALDAQIKFASDPSNTAFDDVLHPEIVKERYDIEMAELDAAEAALDEAEEEEAWALTLARRARHIHQHLEFDLPQAAYAHMDPILYKKIDWEVTHGHDTLHHEAFQAADCEQGEYVKDQMGLEALSHHLLPLIRYRRAKARAAGRPFAPELTALPAAASPAGGAALSS</sequence>
<reference evidence="2 3" key="1">
    <citation type="journal article" date="2018" name="Sci. Rep.">
        <title>Raphidocelis subcapitata (=Pseudokirchneriella subcapitata) provides an insight into genome evolution and environmental adaptations in the Sphaeropleales.</title>
        <authorList>
            <person name="Suzuki S."/>
            <person name="Yamaguchi H."/>
            <person name="Nakajima N."/>
            <person name="Kawachi M."/>
        </authorList>
    </citation>
    <scope>NUCLEOTIDE SEQUENCE [LARGE SCALE GENOMIC DNA]</scope>
    <source>
        <strain evidence="2 3">NIES-35</strain>
    </source>
</reference>
<proteinExistence type="predicted"/>
<accession>A0A2V0PGS6</accession>
<organism evidence="2 3">
    <name type="scientific">Raphidocelis subcapitata</name>
    <dbReference type="NCBI Taxonomy" id="307507"/>
    <lineage>
        <taxon>Eukaryota</taxon>
        <taxon>Viridiplantae</taxon>
        <taxon>Chlorophyta</taxon>
        <taxon>core chlorophytes</taxon>
        <taxon>Chlorophyceae</taxon>
        <taxon>CS clade</taxon>
        <taxon>Sphaeropleales</taxon>
        <taxon>Selenastraceae</taxon>
        <taxon>Raphidocelis</taxon>
    </lineage>
</organism>
<name>A0A2V0PGS6_9CHLO</name>
<dbReference type="Proteomes" id="UP000247498">
    <property type="component" value="Unassembled WGS sequence"/>
</dbReference>
<dbReference type="InParanoid" id="A0A2V0PGS6"/>
<feature type="coiled-coil region" evidence="1">
    <location>
        <begin position="92"/>
        <end position="119"/>
    </location>
</feature>
<gene>
    <name evidence="2" type="ORF">Rsub_12612</name>
</gene>
<feature type="non-terminal residue" evidence="2">
    <location>
        <position position="1"/>
    </location>
</feature>
<dbReference type="OrthoDB" id="529397at2759"/>
<dbReference type="AlphaFoldDB" id="A0A2V0PGS6"/>
<dbReference type="STRING" id="307507.A0A2V0PGS6"/>
<evidence type="ECO:0000313" key="2">
    <source>
        <dbReference type="EMBL" id="GBF98966.1"/>
    </source>
</evidence>
<comment type="caution">
    <text evidence="2">The sequence shown here is derived from an EMBL/GenBank/DDBJ whole genome shotgun (WGS) entry which is preliminary data.</text>
</comment>
<dbReference type="EMBL" id="BDRX01000140">
    <property type="protein sequence ID" value="GBF98966.1"/>
    <property type="molecule type" value="Genomic_DNA"/>
</dbReference>
<evidence type="ECO:0000313" key="3">
    <source>
        <dbReference type="Proteomes" id="UP000247498"/>
    </source>
</evidence>
<keyword evidence="3" id="KW-1185">Reference proteome</keyword>
<keyword evidence="1" id="KW-0175">Coiled coil</keyword>